<proteinExistence type="predicted"/>
<evidence type="ECO:0000313" key="1">
    <source>
        <dbReference type="EMBL" id="RAK70631.1"/>
    </source>
</evidence>
<sequence length="92" mass="11108">MAEQVPVYINISVCQASRHRTALELFIDRRLRRDTVNLFHEQEGYPPLHVLVAVPPFAVNGQRFNVNWKHWPWRIKLLACRSWRRLHRLRAR</sequence>
<dbReference type="AlphaFoldDB" id="A0A328BVT8"/>
<gene>
    <name evidence="1" type="ORF">DLM85_07320</name>
</gene>
<protein>
    <submittedName>
        <fullName evidence="1">Uncharacterized protein</fullName>
    </submittedName>
</protein>
<reference evidence="2" key="1">
    <citation type="submission" date="2018-05" db="EMBL/GenBank/DDBJ databases">
        <authorList>
            <person name="Nie L."/>
        </authorList>
    </citation>
    <scope>NUCLEOTIDE SEQUENCE [LARGE SCALE GENOMIC DNA]</scope>
    <source>
        <strain evidence="2">NL</strain>
    </source>
</reference>
<evidence type="ECO:0000313" key="2">
    <source>
        <dbReference type="Proteomes" id="UP000248553"/>
    </source>
</evidence>
<keyword evidence="2" id="KW-1185">Reference proteome</keyword>
<dbReference type="EMBL" id="QHKM01000001">
    <property type="protein sequence ID" value="RAK70631.1"/>
    <property type="molecule type" value="Genomic_DNA"/>
</dbReference>
<accession>A0A328BVT8</accession>
<organism evidence="1 2">
    <name type="scientific">Hymenobacter edaphi</name>
    <dbReference type="NCBI Taxonomy" id="2211146"/>
    <lineage>
        <taxon>Bacteria</taxon>
        <taxon>Pseudomonadati</taxon>
        <taxon>Bacteroidota</taxon>
        <taxon>Cytophagia</taxon>
        <taxon>Cytophagales</taxon>
        <taxon>Hymenobacteraceae</taxon>
        <taxon>Hymenobacter</taxon>
    </lineage>
</organism>
<name>A0A328BVT8_9BACT</name>
<dbReference type="Proteomes" id="UP000248553">
    <property type="component" value="Unassembled WGS sequence"/>
</dbReference>
<comment type="caution">
    <text evidence="1">The sequence shown here is derived from an EMBL/GenBank/DDBJ whole genome shotgun (WGS) entry which is preliminary data.</text>
</comment>